<comment type="caution">
    <text evidence="1">The sequence shown here is derived from an EMBL/GenBank/DDBJ whole genome shotgun (WGS) entry which is preliminary data.</text>
</comment>
<dbReference type="Proteomes" id="UP000499080">
    <property type="component" value="Unassembled WGS sequence"/>
</dbReference>
<accession>A0A4Y2E768</accession>
<name>A0A4Y2E768_ARAVE</name>
<proteinExistence type="predicted"/>
<dbReference type="AlphaFoldDB" id="A0A4Y2E768"/>
<dbReference type="EMBL" id="BGPR01000530">
    <property type="protein sequence ID" value="GBM24993.1"/>
    <property type="molecule type" value="Genomic_DNA"/>
</dbReference>
<evidence type="ECO:0000313" key="1">
    <source>
        <dbReference type="EMBL" id="GBM24993.1"/>
    </source>
</evidence>
<gene>
    <name evidence="1" type="ORF">AVEN_50337_1</name>
</gene>
<keyword evidence="2" id="KW-1185">Reference proteome</keyword>
<reference evidence="1 2" key="1">
    <citation type="journal article" date="2019" name="Sci. Rep.">
        <title>Orb-weaving spider Araneus ventricosus genome elucidates the spidroin gene catalogue.</title>
        <authorList>
            <person name="Kono N."/>
            <person name="Nakamura H."/>
            <person name="Ohtoshi R."/>
            <person name="Moran D.A.P."/>
            <person name="Shinohara A."/>
            <person name="Yoshida Y."/>
            <person name="Fujiwara M."/>
            <person name="Mori M."/>
            <person name="Tomita M."/>
            <person name="Arakawa K."/>
        </authorList>
    </citation>
    <scope>NUCLEOTIDE SEQUENCE [LARGE SCALE GENOMIC DNA]</scope>
</reference>
<sequence length="132" mass="14889">MPTDFFKGQNIYPPSSLVTVPDKKTVSFKDRRIPLFFRFMDSKMKLQKKTCLIAISQKNCTLSHKGMQSLQSFRSLPIPIKKSKRVLAAGLCTEEVSCSNSRRVARAFLDRFQRFGEISVNAGGRISTAINP</sequence>
<evidence type="ECO:0000313" key="2">
    <source>
        <dbReference type="Proteomes" id="UP000499080"/>
    </source>
</evidence>
<protein>
    <submittedName>
        <fullName evidence="1">Uncharacterized protein</fullName>
    </submittedName>
</protein>
<organism evidence="1 2">
    <name type="scientific">Araneus ventricosus</name>
    <name type="common">Orbweaver spider</name>
    <name type="synonym">Epeira ventricosa</name>
    <dbReference type="NCBI Taxonomy" id="182803"/>
    <lineage>
        <taxon>Eukaryota</taxon>
        <taxon>Metazoa</taxon>
        <taxon>Ecdysozoa</taxon>
        <taxon>Arthropoda</taxon>
        <taxon>Chelicerata</taxon>
        <taxon>Arachnida</taxon>
        <taxon>Araneae</taxon>
        <taxon>Araneomorphae</taxon>
        <taxon>Entelegynae</taxon>
        <taxon>Araneoidea</taxon>
        <taxon>Araneidae</taxon>
        <taxon>Araneus</taxon>
    </lineage>
</organism>